<keyword evidence="2" id="KW-0813">Transport</keyword>
<dbReference type="EMBL" id="CP123443">
    <property type="protein sequence ID" value="WGK68166.1"/>
    <property type="molecule type" value="Genomic_DNA"/>
</dbReference>
<evidence type="ECO:0000256" key="8">
    <source>
        <dbReference type="ARBA" id="ARBA00037387"/>
    </source>
</evidence>
<keyword evidence="5" id="KW-0808">Transferase</keyword>
<name>A0ABY8MDW5_9SPIO</name>
<evidence type="ECO:0000259" key="11">
    <source>
        <dbReference type="PROSITE" id="PS51094"/>
    </source>
</evidence>
<evidence type="ECO:0000256" key="1">
    <source>
        <dbReference type="ARBA" id="ARBA00004496"/>
    </source>
</evidence>
<feature type="domain" description="PTS EIIA type-2" evidence="11">
    <location>
        <begin position="6"/>
        <end position="150"/>
    </location>
</feature>
<keyword evidence="7" id="KW-0418">Kinase</keyword>
<comment type="subcellular location">
    <subcellularLocation>
        <location evidence="1">Cytoplasm</location>
    </subcellularLocation>
</comment>
<accession>A0ABY8MDW5</accession>
<protein>
    <recommendedName>
        <fullName evidence="9">Ascorbate-specific PTS system EIIA component</fullName>
    </recommendedName>
    <alternativeName>
        <fullName evidence="10">Ascorbate-specific phosphotransferase enzyme IIA component</fullName>
    </alternativeName>
</protein>
<keyword evidence="13" id="KW-1185">Reference proteome</keyword>
<organism evidence="12 13">
    <name type="scientific">Candidatus Haliotispira prima</name>
    <dbReference type="NCBI Taxonomy" id="3034016"/>
    <lineage>
        <taxon>Bacteria</taxon>
        <taxon>Pseudomonadati</taxon>
        <taxon>Spirochaetota</taxon>
        <taxon>Spirochaetia</taxon>
        <taxon>Spirochaetales</taxon>
        <taxon>Spirochaetaceae</taxon>
        <taxon>Candidatus Haliotispira</taxon>
    </lineage>
</organism>
<sequence length="151" mass="16404">MTLVEHLLSKQTMAVWAEADTWQEAVKLGTDLLERAGVVKPEYYHSILKNVENSGPYFLLGPGIAMPHARPEGGVLETGFSLVTLKKGVNFGDPENDPVRILLTMAAKDATTQNEEAIVQVVELLDDEERVAGLCDASDLDKLKAVLASLT</sequence>
<dbReference type="PANTHER" id="PTHR36203:SF1">
    <property type="entry name" value="ASCORBATE-SPECIFIC PTS SYSTEM EIIA COMPONENT"/>
    <property type="match status" value="1"/>
</dbReference>
<dbReference type="PROSITE" id="PS00372">
    <property type="entry name" value="PTS_EIIA_TYPE_2_HIS"/>
    <property type="match status" value="1"/>
</dbReference>
<dbReference type="InterPro" id="IPR002178">
    <property type="entry name" value="PTS_EIIA_type-2_dom"/>
</dbReference>
<keyword evidence="6" id="KW-0598">Phosphotransferase system</keyword>
<dbReference type="Gene3D" id="3.40.930.10">
    <property type="entry name" value="Mannitol-specific EII, Chain A"/>
    <property type="match status" value="1"/>
</dbReference>
<evidence type="ECO:0000313" key="12">
    <source>
        <dbReference type="EMBL" id="WGK68166.1"/>
    </source>
</evidence>
<evidence type="ECO:0000256" key="3">
    <source>
        <dbReference type="ARBA" id="ARBA00022490"/>
    </source>
</evidence>
<dbReference type="InterPro" id="IPR051351">
    <property type="entry name" value="Ascorbate-PTS_EIIA_comp"/>
</dbReference>
<dbReference type="SUPFAM" id="SSF55804">
    <property type="entry name" value="Phoshotransferase/anion transport protein"/>
    <property type="match status" value="1"/>
</dbReference>
<evidence type="ECO:0000256" key="6">
    <source>
        <dbReference type="ARBA" id="ARBA00022683"/>
    </source>
</evidence>
<comment type="function">
    <text evidence="8">The phosphoenolpyruvate-dependent sugar phosphotransferase system (sugar PTS), a major carbohydrate active transport system, catalyzes the phosphorylation of incoming sugar substrates concomitantly with their translocation across the cell membrane. The enzyme II UlaABC PTS system is involved in ascorbate transport.</text>
</comment>
<dbReference type="InterPro" id="IPR016152">
    <property type="entry name" value="PTrfase/Anion_transptr"/>
</dbReference>
<dbReference type="Proteomes" id="UP001228690">
    <property type="component" value="Chromosome"/>
</dbReference>
<evidence type="ECO:0000256" key="9">
    <source>
        <dbReference type="ARBA" id="ARBA00041175"/>
    </source>
</evidence>
<dbReference type="CDD" id="cd00211">
    <property type="entry name" value="PTS_IIA_fru"/>
    <property type="match status" value="1"/>
</dbReference>
<dbReference type="PROSITE" id="PS51094">
    <property type="entry name" value="PTS_EIIA_TYPE_2"/>
    <property type="match status" value="1"/>
</dbReference>
<evidence type="ECO:0000256" key="4">
    <source>
        <dbReference type="ARBA" id="ARBA00022553"/>
    </source>
</evidence>
<keyword evidence="3" id="KW-0963">Cytoplasm</keyword>
<keyword evidence="4" id="KW-0597">Phosphoprotein</keyword>
<proteinExistence type="predicted"/>
<dbReference type="PANTHER" id="PTHR36203">
    <property type="entry name" value="ASCORBATE-SPECIFIC PTS SYSTEM EIIA COMPONENT"/>
    <property type="match status" value="1"/>
</dbReference>
<gene>
    <name evidence="12" type="ORF">P0082_06685</name>
</gene>
<evidence type="ECO:0000313" key="13">
    <source>
        <dbReference type="Proteomes" id="UP001228690"/>
    </source>
</evidence>
<dbReference type="Pfam" id="PF00359">
    <property type="entry name" value="PTS_EIIA_2"/>
    <property type="match status" value="1"/>
</dbReference>
<keyword evidence="12" id="KW-0762">Sugar transport</keyword>
<reference evidence="12 13" key="1">
    <citation type="submission" date="2023-04" db="EMBL/GenBank/DDBJ databases">
        <title>Spirochaete genome identified in red abalone sample constitutes a novel genus.</title>
        <authorList>
            <person name="Sharma S.P."/>
            <person name="Purcell C.M."/>
            <person name="Hyde J.R."/>
            <person name="Severin A.J."/>
        </authorList>
    </citation>
    <scope>NUCLEOTIDE SEQUENCE [LARGE SCALE GENOMIC DNA]</scope>
    <source>
        <strain evidence="12 13">SP-2023</strain>
    </source>
</reference>
<evidence type="ECO:0000256" key="10">
    <source>
        <dbReference type="ARBA" id="ARBA00042072"/>
    </source>
</evidence>
<evidence type="ECO:0000256" key="7">
    <source>
        <dbReference type="ARBA" id="ARBA00022777"/>
    </source>
</evidence>
<evidence type="ECO:0000256" key="2">
    <source>
        <dbReference type="ARBA" id="ARBA00022448"/>
    </source>
</evidence>
<dbReference type="RefSeq" id="WP_326926335.1">
    <property type="nucleotide sequence ID" value="NZ_CP123443.1"/>
</dbReference>
<evidence type="ECO:0000256" key="5">
    <source>
        <dbReference type="ARBA" id="ARBA00022679"/>
    </source>
</evidence>